<dbReference type="PANTHER" id="PTHR10412">
    <property type="entry name" value="MANNOSYL-OLIGOSACCHARIDE GLUCOSIDASE"/>
    <property type="match status" value="1"/>
</dbReference>
<feature type="region of interest" description="Disordered" evidence="1">
    <location>
        <begin position="1"/>
        <end position="33"/>
    </location>
</feature>
<dbReference type="PANTHER" id="PTHR10412:SF10">
    <property type="entry name" value="GLYCOSYL HYDROLASE FAMILY 63 C-TERMINAL DOMAIN-CONTAINING PROTEIN"/>
    <property type="match status" value="1"/>
</dbReference>
<sequence>MSETKSRGAAKKSAVQKDVPQSEEQKSMTREHERLEEARMHKLAWKKWGPYLSERQWGTVREDYSESGNAWDYFTHDQARSRAYRWGEDGLAGISDDKQQLCFALALWNGEDPILKERLFGLTNSEGNHGEDVKEYYFYLDSTPTHSYMKYLYKYPQAAYPYADLVQTNKSRTRHEMEYELIDTGVFDDDRYFDVLVEYAKETPDDILIKISVSNRGKEAASLHVLPTLWFRNTWSWSKGAVKPGIEQVTGAKGLTVAMASHEGLSKRYLTCEGDIPLLFTENESNMQRLFNKSSASAYVKDGIGEYVVNGQQAAVNPYRTGTKTAADYQLRVKGGETKVVRLRLSHAAPPEDSASVRSFATGFEKVMGERLREADEFYASITPPSLNKEEALVMRQSLAGMLWTKQYYYFDLDKWLEEHGADPLSPAKSPNLRNRHWYHMLNDDVISMPDKWEYPWYAAWDLAFHCVALTAVDPDFAKEQLELMLHDMYIHPNGQVPAYEWNFGDVNPPVHAWATWFVYQADKQRHGEGDVEFLKNGFQKLLLNFTWWVNRKDPTGRNVFEGGFLGLDNIGVFDRSAPLPTGGCLEQADGTAWMALFSQNMLDIAVELAKHDPVYEEMALKFLQHFLWIAAAMDRIGEHHDEMWDEEDGFFYDLLRLPDGHATRLKVRSMVGLLPLCASTVFEMDIEERHPDLLGRAREFLRRHPELMATIAPPNKPGAHNRRLLSILDETKLRRVLSTMLDESEFLSPFGIRSLSRYHLDQPYIFKVHGEEYRVSYLPAESDTGMFGGNSNWRGPVWMPVNVLIIRALLNLYAYYGNDFTVECPTGSGKRMNLFEVSREITLRLSRIFVPDETGRRPVFGGNEKFQSDPFWRDCIPFYEYFHGDDGAGLGASHQTGWTGLIGRLLQIHGAVNAESILEHGKFGTSKRIGGLAQGRKKSGSKT</sequence>
<dbReference type="Gene3D" id="1.50.10.10">
    <property type="match status" value="1"/>
</dbReference>
<evidence type="ECO:0000313" key="4">
    <source>
        <dbReference type="Proteomes" id="UP000192042"/>
    </source>
</evidence>
<organism evidence="3 4">
    <name type="scientific">Nitrospira japonica</name>
    <dbReference type="NCBI Taxonomy" id="1325564"/>
    <lineage>
        <taxon>Bacteria</taxon>
        <taxon>Pseudomonadati</taxon>
        <taxon>Nitrospirota</taxon>
        <taxon>Nitrospiria</taxon>
        <taxon>Nitrospirales</taxon>
        <taxon>Nitrospiraceae</taxon>
        <taxon>Nitrospira</taxon>
    </lineage>
</organism>
<dbReference type="InterPro" id="IPR012341">
    <property type="entry name" value="6hp_glycosidase-like_sf"/>
</dbReference>
<dbReference type="GO" id="GO:0009311">
    <property type="term" value="P:oligosaccharide metabolic process"/>
    <property type="evidence" value="ECO:0007669"/>
    <property type="project" value="InterPro"/>
</dbReference>
<evidence type="ECO:0000256" key="1">
    <source>
        <dbReference type="SAM" id="MobiDB-lite"/>
    </source>
</evidence>
<name>A0A1W1I7Q6_9BACT</name>
<dbReference type="KEGG" id="nja:NSJP_2857"/>
<feature type="domain" description="Mannosylglycerate hydrolase MGH1-like glycoside hydrolase" evidence="2">
    <location>
        <begin position="455"/>
        <end position="560"/>
    </location>
</feature>
<dbReference type="STRING" id="1325564.NSJP_2857"/>
<dbReference type="GO" id="GO:0004573">
    <property type="term" value="F:Glc3Man9GlcNAc2 oligosaccharide glucosidase activity"/>
    <property type="evidence" value="ECO:0007669"/>
    <property type="project" value="InterPro"/>
</dbReference>
<dbReference type="SUPFAM" id="SSF48208">
    <property type="entry name" value="Six-hairpin glycosidases"/>
    <property type="match status" value="1"/>
</dbReference>
<dbReference type="InterPro" id="IPR004888">
    <property type="entry name" value="Glycoside_hydrolase_63"/>
</dbReference>
<keyword evidence="4" id="KW-1185">Reference proteome</keyword>
<reference evidence="3 4" key="1">
    <citation type="submission" date="2017-03" db="EMBL/GenBank/DDBJ databases">
        <authorList>
            <person name="Afonso C.L."/>
            <person name="Miller P.J."/>
            <person name="Scott M.A."/>
            <person name="Spackman E."/>
            <person name="Goraichik I."/>
            <person name="Dimitrov K.M."/>
            <person name="Suarez D.L."/>
            <person name="Swayne D.E."/>
        </authorList>
    </citation>
    <scope>NUCLEOTIDE SEQUENCE [LARGE SCALE GENOMIC DNA]</scope>
    <source>
        <strain evidence="3">Genome sequencing of Nitrospira japonica strain NJ11</strain>
    </source>
</reference>
<accession>A0A1W1I7Q6</accession>
<dbReference type="Proteomes" id="UP000192042">
    <property type="component" value="Chromosome I"/>
</dbReference>
<feature type="domain" description="Mannosylglycerate hydrolase MGH1-like glycoside hydrolase" evidence="2">
    <location>
        <begin position="727"/>
        <end position="897"/>
    </location>
</feature>
<gene>
    <name evidence="3" type="ORF">NSJP_2857</name>
</gene>
<dbReference type="Pfam" id="PF22422">
    <property type="entry name" value="MGH1-like_GH"/>
    <property type="match status" value="2"/>
</dbReference>
<evidence type="ECO:0000259" key="2">
    <source>
        <dbReference type="Pfam" id="PF22422"/>
    </source>
</evidence>
<feature type="compositionally biased region" description="Basic and acidic residues" evidence="1">
    <location>
        <begin position="23"/>
        <end position="33"/>
    </location>
</feature>
<dbReference type="InterPro" id="IPR054491">
    <property type="entry name" value="MGH1-like_GH"/>
</dbReference>
<dbReference type="InterPro" id="IPR008928">
    <property type="entry name" value="6-hairpin_glycosidase_sf"/>
</dbReference>
<protein>
    <recommendedName>
        <fullName evidence="2">Mannosylglycerate hydrolase MGH1-like glycoside hydrolase domain-containing protein</fullName>
    </recommendedName>
</protein>
<evidence type="ECO:0000313" key="3">
    <source>
        <dbReference type="EMBL" id="SLM49024.1"/>
    </source>
</evidence>
<dbReference type="EMBL" id="LT828648">
    <property type="protein sequence ID" value="SLM49024.1"/>
    <property type="molecule type" value="Genomic_DNA"/>
</dbReference>
<dbReference type="AlphaFoldDB" id="A0A1W1I7Q6"/>
<proteinExistence type="predicted"/>